<dbReference type="EMBL" id="JACIDA010000001">
    <property type="protein sequence ID" value="MBB3871792.1"/>
    <property type="molecule type" value="Genomic_DNA"/>
</dbReference>
<feature type="transmembrane region" description="Helical" evidence="1">
    <location>
        <begin position="266"/>
        <end position="285"/>
    </location>
</feature>
<protein>
    <recommendedName>
        <fullName evidence="4">Pentapeptide repeat-containing protein</fullName>
    </recommendedName>
</protein>
<sequence>MVLTKLIRLFRCTGPLRVEAMGSSLAANGAFADHHIGDRRETNYWEPIYGPEVTVSSEPHNWDFDSDPSPTRQFMAGEKLVKKIQAGQTHKIKDVTFTECDFQGRFHVTSIVIFDNCKFIGCDFAYSSWNSAHFKNCSFIASSLALTSFEKCEFRGCKWDRVGVSGNKTDLTRTFIENPGQLTAAMFSGLDPAKAAEKEHACHQWYRLAGTRAHVLRSIMLSHAMVGDEHVYFRTVELHELQRNRARLYEDWYHLRFSQKARKLKAISQLPLHGLNLALIWLLGWTNNWGESVSRPSLLFGAIFAIFGAIYALVPFTPEIDHPWQKSFDITLLIGFTNHNSVGQWPLTLLQDIHAILAVTLYTVFFATLISKLSRTR</sequence>
<dbReference type="Pfam" id="PF00805">
    <property type="entry name" value="Pentapeptide"/>
    <property type="match status" value="1"/>
</dbReference>
<gene>
    <name evidence="2" type="ORF">GGR11_001306</name>
</gene>
<proteinExistence type="predicted"/>
<name>A0A7W6A4Z7_9CAUL</name>
<reference evidence="2 3" key="1">
    <citation type="submission" date="2020-08" db="EMBL/GenBank/DDBJ databases">
        <title>Genomic Encyclopedia of Type Strains, Phase IV (KMG-IV): sequencing the most valuable type-strain genomes for metagenomic binning, comparative biology and taxonomic classification.</title>
        <authorList>
            <person name="Goeker M."/>
        </authorList>
    </citation>
    <scope>NUCLEOTIDE SEQUENCE [LARGE SCALE GENOMIC DNA]</scope>
    <source>
        <strain evidence="2 3">DSM 14878</strain>
    </source>
</reference>
<dbReference type="InterPro" id="IPR001646">
    <property type="entry name" value="5peptide_repeat"/>
</dbReference>
<evidence type="ECO:0008006" key="4">
    <source>
        <dbReference type="Google" id="ProtNLM"/>
    </source>
</evidence>
<dbReference type="Proteomes" id="UP000532936">
    <property type="component" value="Unassembled WGS sequence"/>
</dbReference>
<evidence type="ECO:0000313" key="3">
    <source>
        <dbReference type="Proteomes" id="UP000532936"/>
    </source>
</evidence>
<organism evidence="2 3">
    <name type="scientific">Brevundimonas mediterranea</name>
    <dbReference type="NCBI Taxonomy" id="74329"/>
    <lineage>
        <taxon>Bacteria</taxon>
        <taxon>Pseudomonadati</taxon>
        <taxon>Pseudomonadota</taxon>
        <taxon>Alphaproteobacteria</taxon>
        <taxon>Caulobacterales</taxon>
        <taxon>Caulobacteraceae</taxon>
        <taxon>Brevundimonas</taxon>
    </lineage>
</organism>
<comment type="caution">
    <text evidence="2">The sequence shown here is derived from an EMBL/GenBank/DDBJ whole genome shotgun (WGS) entry which is preliminary data.</text>
</comment>
<dbReference type="RefSeq" id="WP_183195933.1">
    <property type="nucleotide sequence ID" value="NZ_JACIDA010000001.1"/>
</dbReference>
<evidence type="ECO:0000313" key="2">
    <source>
        <dbReference type="EMBL" id="MBB3871792.1"/>
    </source>
</evidence>
<keyword evidence="1" id="KW-0812">Transmembrane</keyword>
<feature type="transmembrane region" description="Helical" evidence="1">
    <location>
        <begin position="353"/>
        <end position="371"/>
    </location>
</feature>
<dbReference type="AlphaFoldDB" id="A0A7W6A4Z7"/>
<keyword evidence="1" id="KW-0472">Membrane</keyword>
<keyword evidence="1" id="KW-1133">Transmembrane helix</keyword>
<evidence type="ECO:0000256" key="1">
    <source>
        <dbReference type="SAM" id="Phobius"/>
    </source>
</evidence>
<dbReference type="SUPFAM" id="SSF141571">
    <property type="entry name" value="Pentapeptide repeat-like"/>
    <property type="match status" value="1"/>
</dbReference>
<accession>A0A7W6A4Z7</accession>
<feature type="transmembrane region" description="Helical" evidence="1">
    <location>
        <begin position="297"/>
        <end position="316"/>
    </location>
</feature>
<dbReference type="Gene3D" id="2.160.20.80">
    <property type="entry name" value="E3 ubiquitin-protein ligase SopA"/>
    <property type="match status" value="1"/>
</dbReference>